<dbReference type="OrthoDB" id="5328987at2"/>
<reference evidence="2 3" key="1">
    <citation type="submission" date="2018-04" db="EMBL/GenBank/DDBJ databases">
        <title>Novel Campyloabacter and Helicobacter Species and Strains.</title>
        <authorList>
            <person name="Mannion A.J."/>
            <person name="Shen Z."/>
            <person name="Fox J.G."/>
        </authorList>
    </citation>
    <scope>NUCLEOTIDE SEQUENCE [LARGE SCALE GENOMIC DNA]</scope>
    <source>
        <strain evidence="2 3">MIT 04-9362</strain>
    </source>
</reference>
<gene>
    <name evidence="2" type="ORF">CQA57_01490</name>
</gene>
<comment type="caution">
    <text evidence="2">The sequence shown here is derived from an EMBL/GenBank/DDBJ whole genome shotgun (WGS) entry which is preliminary data.</text>
</comment>
<dbReference type="InterPro" id="IPR005546">
    <property type="entry name" value="Autotransporte_beta"/>
</dbReference>
<dbReference type="SMART" id="SM00869">
    <property type="entry name" value="Autotransporter"/>
    <property type="match status" value="1"/>
</dbReference>
<name>A0A3D8JAT3_9HELI</name>
<evidence type="ECO:0000313" key="3">
    <source>
        <dbReference type="Proteomes" id="UP000256695"/>
    </source>
</evidence>
<feature type="domain" description="Autotransporter" evidence="1">
    <location>
        <begin position="1496"/>
        <end position="1771"/>
    </location>
</feature>
<keyword evidence="3" id="KW-1185">Reference proteome</keyword>
<dbReference type="Proteomes" id="UP000256695">
    <property type="component" value="Unassembled WGS sequence"/>
</dbReference>
<accession>A0A3D8JAT3</accession>
<dbReference type="EMBL" id="NXLX01000002">
    <property type="protein sequence ID" value="RDU74410.1"/>
    <property type="molecule type" value="Genomic_DNA"/>
</dbReference>
<sequence>MNKKFFGSAILGLCFLSNIDANDTNLEKLNIYNLQGSCTLFGKCKSISATSESGKTYYVTNAGKDGKGDSLDWWQSYQAGGGGGNGEYYFSLDAKQNDLIFGKNAKENPSKTGTIKLNDSGVNVYSSLEVKAKNIYIGGSILMAHDSTGFKLGFSATEDIISDATFDIRGTTAGTTAGNLILKANNFTSTGTINLNGDSTHLGQLLDVSQVTNKVVIENLNATRGNIKANTDFNITNLLIKTTDFNPTTDIIGNNNTNFKITNLEIFAGWGATTKATASFQSGKSLEITKAKISDWSNLDASSVDKVVIDTLESSYATIKAKDTLEIKNATFSNNETYLYAKDTNIGNITFNDGAKLYVKSGETLTAENLTMHNGSWLVAQDGNGSAMTKDTTIKQITFDNSRIYANNLTTDSITINNNAGIYLKDSTSTYTNNGDLTIADGSKLEIYNGNMINTGSLNFSLKPSNTTLIDVKNGYFQFNMDASEESKEFEITNTNDKGEVVTETVTMSIPKSKINIYTSTKDLITGYTYTLINASGGIQFLKDGKVYTSLDSDTQYGTIQQVFAQNIYFYDNQDNNQPLVVDFTSDTTNNTLSFSIRTTGVYVDITPYIKPGVWGFGGNAVFGIMNGAGGLHDSYTLTLEPKTSDEESTKGQEVIYYLKDYTYHNSGSTTAIFTVDATGSKFVLGKNRESAGEGGKIYIGDALSKSTMHIKADDIYLGGNITLGDGALISGHLVLETTKKENQTSFIGSNDNDDTSTINIRNHSSLKAIGDVFDYKGTINLTGNGTVSDEVTLNLSGITGNEKISIDDKQYDIYIHKLVARDAKKTGDSEQSGGIYAKNFYIDTMEIKSSNNSYNEFVTDIGSSKINTLHFASGSSDADSATLKFHGGNLEVNTVQLDNYGRLDVSTLSDFKVLDSLSATNSIITFSDKSQEIDIKKIAKFENTTLTTAHFSSFGLNIAPDSSFYQSKDDENGFANIKLTGTYGIKSGFLNTGTKNITFKKLNHLNIENLEAYTWGLYGGNLIFNEVKNIDINNLVLSWNSSGDTTYPTFDSTGSENANIVISNFSSTGGIFKTAKTGTLQIDNISTTKTTFETIGININSIDWNDWQIVNSDNSSNKITASYKDSGSNITISGLLKPNATLSFNGSSLDASKARFEVDSQTLDSTKITGSATFASLYLKNATANFNNLNLISGGELSYSGNSKITINGNFEVKGVVNFFLDGSTLNPIKVNGTTNIYFDSQMDDSGNYQSIFNIYNLSGLKGLAIGTTYTLLSSQGGITYHYTNQSGEASSGNDLGYRANMLDRIGFFETQGSNRIDNDTTFNYNGIIITKIADATSLGFKIDTQSSLNPYDKNRIEYWFYRKGGKEWIDAISSIGSDVMDAFQELMITKNNVIWANDVITPQNLDYFLKVGQAIQDAADQMGSIDRKSSTIDAVRLATDVNRSSRLVKLSSTIKSDNHFASVIKRLQNQSFAENDIQEDTQRSLSSIYQHGMRDEYKNNVWATAIGAANFVQGGNGTLYGINVGYDRFIENVIVGGYVAYAYSSYYGDLIQNNANNLNFGFYTRAFVGDNEFDVTMSETIGWNQEFINSKEIITKQLNQKYDYNSYITNVNFNYGYLFYLQEKSMVFKPQVGLSYFYIANSSINGQTSEMFYQDLLAQVNADNKHVLALNFALETRKYLDENSYWYIVAGTSQDALVYTQGDESVRFVGNNILNYQKASAKNLRLLLTIGGEMEVYKRTFINFGLGSKLGLFYKDIGISGNIGVRYIF</sequence>
<dbReference type="PROSITE" id="PS51208">
    <property type="entry name" value="AUTOTRANSPORTER"/>
    <property type="match status" value="1"/>
</dbReference>
<dbReference type="InterPro" id="IPR036709">
    <property type="entry name" value="Autotransporte_beta_dom_sf"/>
</dbReference>
<proteinExistence type="predicted"/>
<protein>
    <recommendedName>
        <fullName evidence="1">Autotransporter domain-containing protein</fullName>
    </recommendedName>
</protein>
<dbReference type="SUPFAM" id="SSF103515">
    <property type="entry name" value="Autotransporter"/>
    <property type="match status" value="1"/>
</dbReference>
<organism evidence="2 3">
    <name type="scientific">Helicobacter anseris</name>
    <dbReference type="NCBI Taxonomy" id="375926"/>
    <lineage>
        <taxon>Bacteria</taxon>
        <taxon>Pseudomonadati</taxon>
        <taxon>Campylobacterota</taxon>
        <taxon>Epsilonproteobacteria</taxon>
        <taxon>Campylobacterales</taxon>
        <taxon>Helicobacteraceae</taxon>
        <taxon>Helicobacter</taxon>
    </lineage>
</organism>
<evidence type="ECO:0000259" key="1">
    <source>
        <dbReference type="PROSITE" id="PS51208"/>
    </source>
</evidence>
<evidence type="ECO:0000313" key="2">
    <source>
        <dbReference type="EMBL" id="RDU74410.1"/>
    </source>
</evidence>
<dbReference type="RefSeq" id="WP_115578465.1">
    <property type="nucleotide sequence ID" value="NZ_NXLX01000002.1"/>
</dbReference>